<sequence>MSEDTTLNLLSALKHVSFQSILNNLPIYCNPQLTSVDYTEKAKFLYNYHVQSLKKYDFSHLDQFIEPKQYNYANDIIFNKFSGQNKYKKDLDGFNNMESKIQKILLLHSKTNEGRKENLKLDCAANQTTFLFTNIFKIYVKALKIAENTFMKSINGIYCTETMLNNKPPFGDETKLDREIQEKN</sequence>
<evidence type="ECO:0000313" key="1">
    <source>
        <dbReference type="EMBL" id="KAF2880124.1"/>
    </source>
</evidence>
<keyword evidence="2" id="KW-1185">Reference proteome</keyword>
<comment type="caution">
    <text evidence="1">The sequence shown here is derived from an EMBL/GenBank/DDBJ whole genome shotgun (WGS) entry which is preliminary data.</text>
</comment>
<name>A0A8K0FZG9_IGNLU</name>
<dbReference type="OrthoDB" id="10518375at2759"/>
<dbReference type="EMBL" id="VTPC01091025">
    <property type="protein sequence ID" value="KAF2880124.1"/>
    <property type="molecule type" value="Genomic_DNA"/>
</dbReference>
<evidence type="ECO:0000313" key="2">
    <source>
        <dbReference type="Proteomes" id="UP000801492"/>
    </source>
</evidence>
<gene>
    <name evidence="1" type="ORF">ILUMI_26059</name>
</gene>
<dbReference type="AlphaFoldDB" id="A0A8K0FZG9"/>
<proteinExistence type="predicted"/>
<accession>A0A8K0FZG9</accession>
<reference evidence="1" key="1">
    <citation type="submission" date="2019-08" db="EMBL/GenBank/DDBJ databases">
        <title>The genome of the North American firefly Photinus pyralis.</title>
        <authorList>
            <consortium name="Photinus pyralis genome working group"/>
            <person name="Fallon T.R."/>
            <person name="Sander Lower S.E."/>
            <person name="Weng J.-K."/>
        </authorList>
    </citation>
    <scope>NUCLEOTIDE SEQUENCE</scope>
    <source>
        <strain evidence="1">TRF0915ILg1</strain>
        <tissue evidence="1">Whole body</tissue>
    </source>
</reference>
<protein>
    <submittedName>
        <fullName evidence="1">Uncharacterized protein</fullName>
    </submittedName>
</protein>
<dbReference type="Proteomes" id="UP000801492">
    <property type="component" value="Unassembled WGS sequence"/>
</dbReference>
<organism evidence="1 2">
    <name type="scientific">Ignelater luminosus</name>
    <name type="common">Cucubano</name>
    <name type="synonym">Pyrophorus luminosus</name>
    <dbReference type="NCBI Taxonomy" id="2038154"/>
    <lineage>
        <taxon>Eukaryota</taxon>
        <taxon>Metazoa</taxon>
        <taxon>Ecdysozoa</taxon>
        <taxon>Arthropoda</taxon>
        <taxon>Hexapoda</taxon>
        <taxon>Insecta</taxon>
        <taxon>Pterygota</taxon>
        <taxon>Neoptera</taxon>
        <taxon>Endopterygota</taxon>
        <taxon>Coleoptera</taxon>
        <taxon>Polyphaga</taxon>
        <taxon>Elateriformia</taxon>
        <taxon>Elateroidea</taxon>
        <taxon>Elateridae</taxon>
        <taxon>Agrypninae</taxon>
        <taxon>Pyrophorini</taxon>
        <taxon>Ignelater</taxon>
    </lineage>
</organism>